<reference evidence="3" key="2">
    <citation type="submission" date="2020-05" db="UniProtKB">
        <authorList>
            <consortium name="EnsemblMetazoa"/>
        </authorList>
    </citation>
    <scope>IDENTIFICATION</scope>
    <source>
        <strain evidence="3">IAEA</strain>
    </source>
</reference>
<keyword evidence="2" id="KW-0472">Membrane</keyword>
<accession>A0A1B0BNU0</accession>
<proteinExistence type="predicted"/>
<dbReference type="CDD" id="cd16021">
    <property type="entry name" value="ALP_like"/>
    <property type="match status" value="1"/>
</dbReference>
<reference evidence="4" key="1">
    <citation type="submission" date="2015-01" db="EMBL/GenBank/DDBJ databases">
        <authorList>
            <person name="Aksoy S."/>
            <person name="Warren W."/>
            <person name="Wilson R.K."/>
        </authorList>
    </citation>
    <scope>NUCLEOTIDE SEQUENCE [LARGE SCALE GENOMIC DNA]</scope>
    <source>
        <strain evidence="4">IAEA</strain>
    </source>
</reference>
<dbReference type="GO" id="GO:0005615">
    <property type="term" value="C:extracellular space"/>
    <property type="evidence" value="ECO:0007669"/>
    <property type="project" value="TreeGrafter"/>
</dbReference>
<dbReference type="EMBL" id="JXJN01017602">
    <property type="status" value="NOT_ANNOTATED_CDS"/>
    <property type="molecule type" value="Genomic_DNA"/>
</dbReference>
<feature type="region of interest" description="Disordered" evidence="1">
    <location>
        <begin position="1"/>
        <end position="24"/>
    </location>
</feature>
<sequence>MGTEQSHGYRYERLATSDSSEPNPNETNICKNCYNTVINIRSSKYAQWMLNIIFYSFLFTLFTYRSFKNSIGFHSNLSKMQINLTLKGIPSTRVNSNETDELKHFLNTSQCFIPYIDPLMPEIRKLYKPHFTTGCSKSKPLVKVVFDNNAKQYILRMDVEAVQQYNPYKNLTIQDDSLQCCYQEILRLGKGSNSDSKITLSACTYFPQDHMIPPHIDSLLVVCDLKLKNKTITQKDAFFLVQVKNRTRYDFKVTAKIKPSLILWGIDSVSRINFRRTMPKTFNYLKQRKWFELRGYNKIGDNTFPNLMALLTGQNQSAAEETCKPKQVGGLDNCNFIWKEFHKQSYYTAYGEDTPAMSTFNYLKKGFQEPPTDYYFRPMSLAIEKHLTYNKKAGLKYCIGNRQYGEYVYDMALQFVTRFQYEPNFGLFWTNSFSHNDYSLPATMDSRILKYLKEMETLGIFDNSIVFFLSDHGMRFGKLLTLPGDFLEARLPTFFISIPKWFRNAYPELIQNLETNCQRLTTPYDVYMTMQHLLKINEPNFTIKAATGCTRCQSLFREVPENRTCPDAEISENWCTCTPYKILSPSEKAIKRLNSLIVERINDYIINKNLSSVCSELTLRNTKKAEQHYNDKDLTLSTYRIEFSVNPKTTPEAIFAATVKCDPSSNEIALNLTVEEDVNRRSKYENTAKCTQDKEAKKYCICKKKNFV</sequence>
<evidence type="ECO:0000313" key="4">
    <source>
        <dbReference type="Proteomes" id="UP000092460"/>
    </source>
</evidence>
<keyword evidence="4" id="KW-1185">Reference proteome</keyword>
<name>A0A1B0BNU0_9MUSC</name>
<dbReference type="SUPFAM" id="SSF53649">
    <property type="entry name" value="Alkaline phosphatase-like"/>
    <property type="match status" value="1"/>
</dbReference>
<dbReference type="InterPro" id="IPR017850">
    <property type="entry name" value="Alkaline_phosphatase_core_sf"/>
</dbReference>
<dbReference type="VEuPathDB" id="VectorBase:GPPI035863"/>
<evidence type="ECO:0000313" key="3">
    <source>
        <dbReference type="EnsemblMetazoa" id="GPPI035863-PA"/>
    </source>
</evidence>
<dbReference type="EnsemblMetazoa" id="GPPI035863-RA">
    <property type="protein sequence ID" value="GPPI035863-PA"/>
    <property type="gene ID" value="GPPI035863"/>
</dbReference>
<protein>
    <recommendedName>
        <fullName evidence="5">DUF229 domain-containing protein</fullName>
    </recommendedName>
</protein>
<dbReference type="STRING" id="67801.A0A1B0BNU0"/>
<dbReference type="AlphaFoldDB" id="A0A1B0BNU0"/>
<dbReference type="Pfam" id="PF02995">
    <property type="entry name" value="DUF229"/>
    <property type="match status" value="1"/>
</dbReference>
<dbReference type="Proteomes" id="UP000092460">
    <property type="component" value="Unassembled WGS sequence"/>
</dbReference>
<evidence type="ECO:0000256" key="1">
    <source>
        <dbReference type="SAM" id="MobiDB-lite"/>
    </source>
</evidence>
<dbReference type="InterPro" id="IPR004245">
    <property type="entry name" value="DUF229"/>
</dbReference>
<evidence type="ECO:0008006" key="5">
    <source>
        <dbReference type="Google" id="ProtNLM"/>
    </source>
</evidence>
<dbReference type="Gene3D" id="3.40.720.10">
    <property type="entry name" value="Alkaline Phosphatase, subunit A"/>
    <property type="match status" value="1"/>
</dbReference>
<dbReference type="PANTHER" id="PTHR10974:SF9">
    <property type="entry name" value="DUF229 DOMAIN CONTAINING PROTEIN-RELATED"/>
    <property type="match status" value="1"/>
</dbReference>
<organism evidence="3 4">
    <name type="scientific">Glossina palpalis gambiensis</name>
    <dbReference type="NCBI Taxonomy" id="67801"/>
    <lineage>
        <taxon>Eukaryota</taxon>
        <taxon>Metazoa</taxon>
        <taxon>Ecdysozoa</taxon>
        <taxon>Arthropoda</taxon>
        <taxon>Hexapoda</taxon>
        <taxon>Insecta</taxon>
        <taxon>Pterygota</taxon>
        <taxon>Neoptera</taxon>
        <taxon>Endopterygota</taxon>
        <taxon>Diptera</taxon>
        <taxon>Brachycera</taxon>
        <taxon>Muscomorpha</taxon>
        <taxon>Hippoboscoidea</taxon>
        <taxon>Glossinidae</taxon>
        <taxon>Glossina</taxon>
    </lineage>
</organism>
<evidence type="ECO:0000256" key="2">
    <source>
        <dbReference type="SAM" id="Phobius"/>
    </source>
</evidence>
<keyword evidence="2" id="KW-0812">Transmembrane</keyword>
<dbReference type="FunFam" id="3.40.720.10:FF:000017">
    <property type="entry name" value="Predicted protein"/>
    <property type="match status" value="1"/>
</dbReference>
<keyword evidence="2" id="KW-1133">Transmembrane helix</keyword>
<dbReference type="PANTHER" id="PTHR10974">
    <property type="entry name" value="FI08016P-RELATED"/>
    <property type="match status" value="1"/>
</dbReference>
<feature type="transmembrane region" description="Helical" evidence="2">
    <location>
        <begin position="48"/>
        <end position="67"/>
    </location>
</feature>